<dbReference type="AlphaFoldDB" id="A0A0E9U0P6"/>
<accession>A0A0E9U0P6</accession>
<reference evidence="1" key="2">
    <citation type="journal article" date="2015" name="Fish Shellfish Immunol.">
        <title>Early steps in the European eel (Anguilla anguilla)-Vibrio vulnificus interaction in the gills: Role of the RtxA13 toxin.</title>
        <authorList>
            <person name="Callol A."/>
            <person name="Pajuelo D."/>
            <person name="Ebbesson L."/>
            <person name="Teles M."/>
            <person name="MacKenzie S."/>
            <person name="Amaro C."/>
        </authorList>
    </citation>
    <scope>NUCLEOTIDE SEQUENCE</scope>
</reference>
<organism evidence="1">
    <name type="scientific">Anguilla anguilla</name>
    <name type="common">European freshwater eel</name>
    <name type="synonym">Muraena anguilla</name>
    <dbReference type="NCBI Taxonomy" id="7936"/>
    <lineage>
        <taxon>Eukaryota</taxon>
        <taxon>Metazoa</taxon>
        <taxon>Chordata</taxon>
        <taxon>Craniata</taxon>
        <taxon>Vertebrata</taxon>
        <taxon>Euteleostomi</taxon>
        <taxon>Actinopterygii</taxon>
        <taxon>Neopterygii</taxon>
        <taxon>Teleostei</taxon>
        <taxon>Anguilliformes</taxon>
        <taxon>Anguillidae</taxon>
        <taxon>Anguilla</taxon>
    </lineage>
</organism>
<protein>
    <submittedName>
        <fullName evidence="1">Uncharacterized protein</fullName>
    </submittedName>
</protein>
<reference evidence="1" key="1">
    <citation type="submission" date="2014-11" db="EMBL/GenBank/DDBJ databases">
        <authorList>
            <person name="Amaro Gonzalez C."/>
        </authorList>
    </citation>
    <scope>NUCLEOTIDE SEQUENCE</scope>
</reference>
<dbReference type="EMBL" id="GBXM01049280">
    <property type="protein sequence ID" value="JAH59297.1"/>
    <property type="molecule type" value="Transcribed_RNA"/>
</dbReference>
<name>A0A0E9U0P6_ANGAN</name>
<evidence type="ECO:0000313" key="1">
    <source>
        <dbReference type="EMBL" id="JAH59297.1"/>
    </source>
</evidence>
<proteinExistence type="predicted"/>
<sequence length="22" mass="2587">MTQQPQQCCRRTNLSTASLTRY</sequence>